<evidence type="ECO:0000313" key="4">
    <source>
        <dbReference type="EMBL" id="GEN32570.1"/>
    </source>
</evidence>
<organism evidence="4 5">
    <name type="scientific">Aneurinibacillus danicus</name>
    <dbReference type="NCBI Taxonomy" id="267746"/>
    <lineage>
        <taxon>Bacteria</taxon>
        <taxon>Bacillati</taxon>
        <taxon>Bacillota</taxon>
        <taxon>Bacilli</taxon>
        <taxon>Bacillales</taxon>
        <taxon>Paenibacillaceae</taxon>
        <taxon>Aneurinibacillus group</taxon>
        <taxon>Aneurinibacillus</taxon>
    </lineage>
</organism>
<keyword evidence="5" id="KW-1185">Reference proteome</keyword>
<dbReference type="Gene3D" id="2.60.40.1640">
    <property type="entry name" value="Conserved domain protein"/>
    <property type="match status" value="1"/>
</dbReference>
<reference evidence="4 5" key="1">
    <citation type="submission" date="2019-07" db="EMBL/GenBank/DDBJ databases">
        <title>Whole genome shotgun sequence of Aneurinibacillus danicus NBRC 102444.</title>
        <authorList>
            <person name="Hosoyama A."/>
            <person name="Uohara A."/>
            <person name="Ohji S."/>
            <person name="Ichikawa N."/>
        </authorList>
    </citation>
    <scope>NUCLEOTIDE SEQUENCE [LARGE SCALE GENOMIC DNA]</scope>
    <source>
        <strain evidence="4 5">NBRC 102444</strain>
    </source>
</reference>
<sequence>MSLDKQIKAAKLCHENHTVNVEDFKKRVFRKLEEQKELKTRQSWPILQKSVTTFIAYGRKETFKKTGVLITATAASLVLVIGVGVTSPSFAQTLKQMPLIQSVFNIVGGDGLKKAQEKGLVTDIQKIATDKNITVTITEAFYDGSQVSVGYILESPDKLPDRVYQEKTIKINGTLPEKWGAGGAIHRIDDHHTVGVINFSTSESLPDKFKFDLAITKIGDIKGDWSFSFPVVKNDTSNKQIVPMLTKTYQDMTVILEKVTFSVNSTEVVGQLIQPSGSLSTIFEVIDDKGNKIELLSSSAEENKIDREKEIIRWKAIYQPLQEPPKSLTIRPITRDQIDLPSDIVKGLEITIPIQKNS</sequence>
<dbReference type="Proteomes" id="UP000321157">
    <property type="component" value="Unassembled WGS sequence"/>
</dbReference>
<evidence type="ECO:0000313" key="5">
    <source>
        <dbReference type="Proteomes" id="UP000321157"/>
    </source>
</evidence>
<feature type="transmembrane region" description="Helical" evidence="1">
    <location>
        <begin position="68"/>
        <end position="91"/>
    </location>
</feature>
<dbReference type="Pfam" id="PF18705">
    <property type="entry name" value="DUF5643"/>
    <property type="match status" value="1"/>
</dbReference>
<accession>A0A511V0Z7</accession>
<evidence type="ECO:0000259" key="3">
    <source>
        <dbReference type="Pfam" id="PF18705"/>
    </source>
</evidence>
<dbReference type="OrthoDB" id="2571714at2"/>
<dbReference type="AlphaFoldDB" id="A0A511V0Z7"/>
<dbReference type="EMBL" id="BJXX01000006">
    <property type="protein sequence ID" value="GEN32570.1"/>
    <property type="molecule type" value="Genomic_DNA"/>
</dbReference>
<evidence type="ECO:0008006" key="6">
    <source>
        <dbReference type="Google" id="ProtNLM"/>
    </source>
</evidence>
<keyword evidence="1" id="KW-0472">Membrane</keyword>
<protein>
    <recommendedName>
        <fullName evidence="6">DUF4179 domain-containing protein</fullName>
    </recommendedName>
</protein>
<dbReference type="Gene3D" id="2.60.40.1630">
    <property type="entry name" value="bacillus anthracis domain"/>
    <property type="match status" value="1"/>
</dbReference>
<keyword evidence="1" id="KW-0812">Transmembrane</keyword>
<proteinExistence type="predicted"/>
<dbReference type="RefSeq" id="WP_146807880.1">
    <property type="nucleotide sequence ID" value="NZ_BJXX01000006.1"/>
</dbReference>
<gene>
    <name evidence="4" type="ORF">ADA01nite_00300</name>
</gene>
<name>A0A511V0Z7_9BACL</name>
<dbReference type="Pfam" id="PF13786">
    <property type="entry name" value="DUF4179"/>
    <property type="match status" value="1"/>
</dbReference>
<evidence type="ECO:0000256" key="1">
    <source>
        <dbReference type="SAM" id="Phobius"/>
    </source>
</evidence>
<dbReference type="InterPro" id="IPR040680">
    <property type="entry name" value="DUF5643"/>
</dbReference>
<evidence type="ECO:0000259" key="2">
    <source>
        <dbReference type="Pfam" id="PF13786"/>
    </source>
</evidence>
<dbReference type="InterPro" id="IPR025436">
    <property type="entry name" value="DUF4179"/>
</dbReference>
<comment type="caution">
    <text evidence="4">The sequence shown here is derived from an EMBL/GenBank/DDBJ whole genome shotgun (WGS) entry which is preliminary data.</text>
</comment>
<keyword evidence="1" id="KW-1133">Transmembrane helix</keyword>
<feature type="domain" description="DUF5643" evidence="3">
    <location>
        <begin position="239"/>
        <end position="335"/>
    </location>
</feature>
<feature type="domain" description="DUF4179" evidence="2">
    <location>
        <begin position="68"/>
        <end position="155"/>
    </location>
</feature>